<protein>
    <recommendedName>
        <fullName evidence="3">HAT C-terminal dimerisation domain-containing protein</fullName>
    </recommendedName>
</protein>
<proteinExistence type="predicted"/>
<gene>
    <name evidence="1" type="ORF">F444_03365</name>
</gene>
<dbReference type="AlphaFoldDB" id="A0A081AUD5"/>
<evidence type="ECO:0000313" key="1">
    <source>
        <dbReference type="EMBL" id="ETO82496.1"/>
    </source>
</evidence>
<dbReference type="PANTHER" id="PTHR40866">
    <property type="entry name" value="BED-TYPE DOMAIN-CONTAINING PROTEIN"/>
    <property type="match status" value="1"/>
</dbReference>
<name>A0A081AUD5_PHYNI</name>
<evidence type="ECO:0008006" key="3">
    <source>
        <dbReference type="Google" id="ProtNLM"/>
    </source>
</evidence>
<evidence type="ECO:0000313" key="2">
    <source>
        <dbReference type="Proteomes" id="UP000028582"/>
    </source>
</evidence>
<comment type="caution">
    <text evidence="1">The sequence shown here is derived from an EMBL/GenBank/DDBJ whole genome shotgun (WGS) entry which is preliminary data.</text>
</comment>
<dbReference type="PANTHER" id="PTHR40866:SF1">
    <property type="entry name" value="BED-TYPE DOMAIN-CONTAINING PROTEIN"/>
    <property type="match status" value="1"/>
</dbReference>
<organism evidence="1 2">
    <name type="scientific">Phytophthora nicotianae P1976</name>
    <dbReference type="NCBI Taxonomy" id="1317066"/>
    <lineage>
        <taxon>Eukaryota</taxon>
        <taxon>Sar</taxon>
        <taxon>Stramenopiles</taxon>
        <taxon>Oomycota</taxon>
        <taxon>Peronosporomycetes</taxon>
        <taxon>Peronosporales</taxon>
        <taxon>Peronosporaceae</taxon>
        <taxon>Phytophthora</taxon>
    </lineage>
</organism>
<sequence length="292" mass="33075">MFVVGDNCAVNKRLAHLMGVPLVGCASHHLNLAVRRFLEPYEEDLEQVQTLVRRLRTITQASKLRLKTSLRPKLRNETRWGSTFAMLDRYLGLREYISADDEELAMPSPAANRRLKALLVEMADVESISKKLQSIDLNLLDARDLLNGLLEIKPSLSHYLAPNSDIVHSPDFELGVVKVLGGQAKRLTRAERSALQPFLRRSTTATCEEEEAAKLGFADRILKRRKVEAEPSAYILLHAIPPTSNIVERLFSVARMVLRYERNRLTPLVLEMILFLKVNSSYWDVTTVDACV</sequence>
<dbReference type="EMBL" id="ANJA01000688">
    <property type="protein sequence ID" value="ETO82496.1"/>
    <property type="molecule type" value="Genomic_DNA"/>
</dbReference>
<dbReference type="Proteomes" id="UP000028582">
    <property type="component" value="Unassembled WGS sequence"/>
</dbReference>
<reference evidence="1 2" key="1">
    <citation type="submission" date="2013-11" db="EMBL/GenBank/DDBJ databases">
        <title>The Genome Sequence of Phytophthora parasitica P1976.</title>
        <authorList>
            <consortium name="The Broad Institute Genomics Platform"/>
            <person name="Russ C."/>
            <person name="Tyler B."/>
            <person name="Panabieres F."/>
            <person name="Shan W."/>
            <person name="Tripathy S."/>
            <person name="Grunwald N."/>
            <person name="Machado M."/>
            <person name="Johnson C.S."/>
            <person name="Walker B."/>
            <person name="Young S."/>
            <person name="Zeng Q."/>
            <person name="Gargeya S."/>
            <person name="Fitzgerald M."/>
            <person name="Haas B."/>
            <person name="Abouelleil A."/>
            <person name="Allen A.W."/>
            <person name="Alvarado L."/>
            <person name="Arachchi H.M."/>
            <person name="Berlin A.M."/>
            <person name="Chapman S.B."/>
            <person name="Gainer-Dewar J."/>
            <person name="Goldberg J."/>
            <person name="Griggs A."/>
            <person name="Gujja S."/>
            <person name="Hansen M."/>
            <person name="Howarth C."/>
            <person name="Imamovic A."/>
            <person name="Ireland A."/>
            <person name="Larimer J."/>
            <person name="McCowan C."/>
            <person name="Murphy C."/>
            <person name="Pearson M."/>
            <person name="Poon T.W."/>
            <person name="Priest M."/>
            <person name="Roberts A."/>
            <person name="Saif S."/>
            <person name="Shea T."/>
            <person name="Sisk P."/>
            <person name="Sykes S."/>
            <person name="Wortman J."/>
            <person name="Nusbaum C."/>
            <person name="Birren B."/>
        </authorList>
    </citation>
    <scope>NUCLEOTIDE SEQUENCE [LARGE SCALE GENOMIC DNA]</scope>
    <source>
        <strain evidence="1 2">P1976</strain>
    </source>
</reference>
<dbReference type="SUPFAM" id="SSF53098">
    <property type="entry name" value="Ribonuclease H-like"/>
    <property type="match status" value="2"/>
</dbReference>
<dbReference type="InterPro" id="IPR012337">
    <property type="entry name" value="RNaseH-like_sf"/>
</dbReference>
<accession>A0A081AUD5</accession>